<feature type="compositionally biased region" description="Low complexity" evidence="1">
    <location>
        <begin position="137"/>
        <end position="162"/>
    </location>
</feature>
<evidence type="ECO:0000256" key="1">
    <source>
        <dbReference type="SAM" id="MobiDB-lite"/>
    </source>
</evidence>
<feature type="region of interest" description="Disordered" evidence="1">
    <location>
        <begin position="112"/>
        <end position="188"/>
    </location>
</feature>
<gene>
    <name evidence="2" type="ORF">Cvel_1094</name>
</gene>
<sequence length="188" mass="19899">MLEKEKNGDDAVLGLQFLFKITTIAKKIGVSPKLNLMKLVNDLGLLSTIPEPGVRGASKKVEDRTDILNAQSHGCRDADREDPQGRLCCHCHTGCCVGKALLMRLPELFESPSLPSSPGSDAALKRRAAAKPKASPKAKASPKVAPKASPKAQAPAPKAAAALIPNVDKGITHADRKASKELIDRKGV</sequence>
<protein>
    <submittedName>
        <fullName evidence="2">Uncharacterized protein</fullName>
    </submittedName>
</protein>
<organism evidence="2">
    <name type="scientific">Chromera velia CCMP2878</name>
    <dbReference type="NCBI Taxonomy" id="1169474"/>
    <lineage>
        <taxon>Eukaryota</taxon>
        <taxon>Sar</taxon>
        <taxon>Alveolata</taxon>
        <taxon>Colpodellida</taxon>
        <taxon>Chromeraceae</taxon>
        <taxon>Chromera</taxon>
    </lineage>
</organism>
<evidence type="ECO:0000313" key="2">
    <source>
        <dbReference type="EMBL" id="CEM44099.1"/>
    </source>
</evidence>
<accession>A0A0G4HIU8</accession>
<feature type="compositionally biased region" description="Basic residues" evidence="1">
    <location>
        <begin position="125"/>
        <end position="136"/>
    </location>
</feature>
<proteinExistence type="predicted"/>
<dbReference type="AlphaFoldDB" id="A0A0G4HIU8"/>
<dbReference type="EMBL" id="CDMZ01002838">
    <property type="protein sequence ID" value="CEM44099.1"/>
    <property type="molecule type" value="Genomic_DNA"/>
</dbReference>
<reference evidence="2" key="1">
    <citation type="submission" date="2014-11" db="EMBL/GenBank/DDBJ databases">
        <authorList>
            <person name="Otto D Thomas"/>
            <person name="Naeem Raeece"/>
        </authorList>
    </citation>
    <scope>NUCLEOTIDE SEQUENCE</scope>
</reference>
<feature type="compositionally biased region" description="Basic and acidic residues" evidence="1">
    <location>
        <begin position="170"/>
        <end position="188"/>
    </location>
</feature>
<dbReference type="VEuPathDB" id="CryptoDB:Cvel_1094"/>
<name>A0A0G4HIU8_9ALVE</name>